<reference evidence="1" key="1">
    <citation type="submission" date="2020-04" db="EMBL/GenBank/DDBJ databases">
        <authorList>
            <person name="Chiriac C."/>
            <person name="Salcher M."/>
            <person name="Ghai R."/>
            <person name="Kavagutti S V."/>
        </authorList>
    </citation>
    <scope>NUCLEOTIDE SEQUENCE</scope>
</reference>
<dbReference type="InterPro" id="IPR015421">
    <property type="entry name" value="PyrdxlP-dep_Trfase_major"/>
</dbReference>
<evidence type="ECO:0000313" key="1">
    <source>
        <dbReference type="EMBL" id="CAB4126065.1"/>
    </source>
</evidence>
<evidence type="ECO:0000313" key="2">
    <source>
        <dbReference type="EMBL" id="CAB5208784.1"/>
    </source>
</evidence>
<dbReference type="EMBL" id="LR796187">
    <property type="protein sequence ID" value="CAB4126065.1"/>
    <property type="molecule type" value="Genomic_DNA"/>
</dbReference>
<gene>
    <name evidence="2" type="ORF">UFOVP181_173</name>
    <name evidence="1" type="ORF">UFOVP57_466</name>
</gene>
<sequence length="282" mass="32637">MERIKVAPAYNDEWLETERPQPLSDLKIEQLQQDVLNGKLDKDISDQVYDNFKQEMTAWLFKSKLNNLTGFDSFNRVDIVNGCTQYIDNLYMTCRPQNVPGDYRYHQRLGNWDTEPGKLQHCIPLVIAMPFPSTGAVHLQMKEILDECLEKNIPVHIDGAWVTCCRSIDFDFNHPAIWSLSISLSKGLGLGWNRIGLRWTRERRNDSITIMNDFNMNLRATAMIGLHFLRNLPPDYLWNTYGEQYYKVCKDFNLTPTNSIYLALRNGLPVGVSPLIRFLASN</sequence>
<dbReference type="Gene3D" id="3.40.640.10">
    <property type="entry name" value="Type I PLP-dependent aspartate aminotransferase-like (Major domain)"/>
    <property type="match status" value="1"/>
</dbReference>
<proteinExistence type="predicted"/>
<dbReference type="EMBL" id="LR798231">
    <property type="protein sequence ID" value="CAB5208784.1"/>
    <property type="molecule type" value="Genomic_DNA"/>
</dbReference>
<dbReference type="SUPFAM" id="SSF53383">
    <property type="entry name" value="PLP-dependent transferases"/>
    <property type="match status" value="1"/>
</dbReference>
<organism evidence="1">
    <name type="scientific">uncultured Caudovirales phage</name>
    <dbReference type="NCBI Taxonomy" id="2100421"/>
    <lineage>
        <taxon>Viruses</taxon>
        <taxon>Duplodnaviria</taxon>
        <taxon>Heunggongvirae</taxon>
        <taxon>Uroviricota</taxon>
        <taxon>Caudoviricetes</taxon>
        <taxon>Peduoviridae</taxon>
        <taxon>Maltschvirus</taxon>
        <taxon>Maltschvirus maltsch</taxon>
    </lineage>
</organism>
<accession>A0A6J5KXV0</accession>
<name>A0A6J5KXV0_9CAUD</name>
<protein>
    <submittedName>
        <fullName evidence="1">Uncharacterized protein</fullName>
    </submittedName>
</protein>
<dbReference type="InterPro" id="IPR015424">
    <property type="entry name" value="PyrdxlP-dep_Trfase"/>
</dbReference>